<dbReference type="AlphaFoldDB" id="A0A7S0S907"/>
<dbReference type="PANTHER" id="PTHR47463:SF2">
    <property type="entry name" value="F-BOX PROTEIN SKIP16"/>
    <property type="match status" value="1"/>
</dbReference>
<gene>
    <name evidence="2" type="ORF">MANT1106_LOCUS1954</name>
</gene>
<dbReference type="InterPro" id="IPR007474">
    <property type="entry name" value="ApaG_domain"/>
</dbReference>
<organism evidence="2">
    <name type="scientific">Mantoniella antarctica</name>
    <dbReference type="NCBI Taxonomy" id="81844"/>
    <lineage>
        <taxon>Eukaryota</taxon>
        <taxon>Viridiplantae</taxon>
        <taxon>Chlorophyta</taxon>
        <taxon>Mamiellophyceae</taxon>
        <taxon>Mamiellales</taxon>
        <taxon>Mamiellaceae</taxon>
        <taxon>Mantoniella</taxon>
    </lineage>
</organism>
<name>A0A7S0S907_9CHLO</name>
<dbReference type="SUPFAM" id="SSF110069">
    <property type="entry name" value="ApaG-like"/>
    <property type="match status" value="1"/>
</dbReference>
<dbReference type="Gene3D" id="2.60.40.1470">
    <property type="entry name" value="ApaG domain"/>
    <property type="match status" value="1"/>
</dbReference>
<protein>
    <recommendedName>
        <fullName evidence="1">ApaG domain-containing protein</fullName>
    </recommendedName>
</protein>
<evidence type="ECO:0000313" key="2">
    <source>
        <dbReference type="EMBL" id="CAD8699272.1"/>
    </source>
</evidence>
<dbReference type="InterPro" id="IPR036767">
    <property type="entry name" value="ApaG_sf"/>
</dbReference>
<proteinExistence type="predicted"/>
<reference evidence="2" key="1">
    <citation type="submission" date="2021-01" db="EMBL/GenBank/DDBJ databases">
        <authorList>
            <person name="Corre E."/>
            <person name="Pelletier E."/>
            <person name="Niang G."/>
            <person name="Scheremetjew M."/>
            <person name="Finn R."/>
            <person name="Kale V."/>
            <person name="Holt S."/>
            <person name="Cochrane G."/>
            <person name="Meng A."/>
            <person name="Brown T."/>
            <person name="Cohen L."/>
        </authorList>
    </citation>
    <scope>NUCLEOTIDE SEQUENCE</scope>
    <source>
        <strain evidence="2">SL-175</strain>
    </source>
</reference>
<dbReference type="PROSITE" id="PS51087">
    <property type="entry name" value="APAG"/>
    <property type="match status" value="1"/>
</dbReference>
<dbReference type="EMBL" id="HBFC01003635">
    <property type="protein sequence ID" value="CAD8699272.1"/>
    <property type="molecule type" value="Transcribed_RNA"/>
</dbReference>
<evidence type="ECO:0000259" key="1">
    <source>
        <dbReference type="PROSITE" id="PS51087"/>
    </source>
</evidence>
<accession>A0A7S0S907</accession>
<sequence>MPFVDHEDIEHEKPRKARAEARTLLRHAVGEDPKECFQAWHRCFGDVDPALFRRCKGAWDTVEAVLSSKAGTKTKGGGPCSRPEPYQEIVDSFRAGATLERCDEVVYKLFDLEYMHPSAALFWRLRDGQDVWSSFIRANPSMGDVAQAPMGLFGGQHVYGEFSNVRMLSLRDALVVNAHLKSSEEDPFPDTDAVEPDDYRFPIAANFEGTHVVCVDVFSGEVFVNDDDEEQGRRAHPYGIDIIGWFEEYTRRLAAGVYRVQADPDLPDNMRVITRFPQATLQENFPSSGDSDLCRREARMVSGITPADSTVFEAVTKGVRIRVSTVLQSGYGMSAASGNPERMFAYSVRMDLLSVEEQLRRWDADAGLRAASGDPPETRFTPLTSVQLKSRMWIITDCDGHEHETMGDAVIGLYPLLKAATSGGPEVASPPFVYQSCTACKLPGTMEGGFNFVEGSISQPTGPGFFVQCPLFRLEYPDYLFGF</sequence>
<feature type="domain" description="ApaG" evidence="1">
    <location>
        <begin position="313"/>
        <end position="481"/>
    </location>
</feature>
<dbReference type="PANTHER" id="PTHR47463">
    <property type="entry name" value="F-BOX PROTEIN SKIP16"/>
    <property type="match status" value="1"/>
</dbReference>
<dbReference type="Pfam" id="PF04379">
    <property type="entry name" value="DUF525"/>
    <property type="match status" value="1"/>
</dbReference>